<keyword evidence="6 9" id="KW-0560">Oxidoreductase</keyword>
<reference evidence="9" key="1">
    <citation type="submission" date="2020-10" db="EMBL/GenBank/DDBJ databases">
        <title>Microbiome of the Black Sea water column analyzed by genome centric metagenomics.</title>
        <authorList>
            <person name="Cabello-Yeves P.J."/>
            <person name="Callieri C."/>
            <person name="Picazo A."/>
            <person name="Mehrshad M."/>
            <person name="Haro-Moreno J.M."/>
            <person name="Roda-Garcia J."/>
            <person name="Dzembekova N."/>
            <person name="Slabakova V."/>
            <person name="Slabakova N."/>
            <person name="Moncheva S."/>
            <person name="Rodriguez-Valera F."/>
        </authorList>
    </citation>
    <scope>NUCLEOTIDE SEQUENCE</scope>
    <source>
        <strain evidence="9">BS307-5m-G5</strain>
    </source>
</reference>
<dbReference type="PANTHER" id="PTHR10173:SF52">
    <property type="entry name" value="METHIONINE-R-SULFOXIDE REDUCTASE B1"/>
    <property type="match status" value="1"/>
</dbReference>
<sequence length="145" mass="16150">MGRKKDDTVWPVQRTDAEWRQQLNDEQFYVTRQAGTERAFSGPYWDSKSEGTYHCVCCDAPLFKSGTKYDSGTGWPSFWEPVSEAAVADRPDNTLFMKRTETVCANCGAHLGHVFPDGPPPTGLRYCMNGTALTLKDDSGETVAE</sequence>
<dbReference type="NCBIfam" id="TIGR00357">
    <property type="entry name" value="peptide-methionine (R)-S-oxide reductase MsrB"/>
    <property type="match status" value="1"/>
</dbReference>
<dbReference type="GO" id="GO:0006979">
    <property type="term" value="P:response to oxidative stress"/>
    <property type="evidence" value="ECO:0007669"/>
    <property type="project" value="InterPro"/>
</dbReference>
<evidence type="ECO:0000256" key="6">
    <source>
        <dbReference type="ARBA" id="ARBA00023002"/>
    </source>
</evidence>
<evidence type="ECO:0000256" key="1">
    <source>
        <dbReference type="ARBA" id="ARBA00001947"/>
    </source>
</evidence>
<feature type="domain" description="MsrB" evidence="8">
    <location>
        <begin position="16"/>
        <end position="138"/>
    </location>
</feature>
<dbReference type="GO" id="GO:0030091">
    <property type="term" value="P:protein repair"/>
    <property type="evidence" value="ECO:0007669"/>
    <property type="project" value="InterPro"/>
</dbReference>
<protein>
    <recommendedName>
        <fullName evidence="3">peptide-methionine (R)-S-oxide reductase</fullName>
        <ecNumber evidence="3">1.8.4.12</ecNumber>
    </recommendedName>
</protein>
<dbReference type="GO" id="GO:0046872">
    <property type="term" value="F:metal ion binding"/>
    <property type="evidence" value="ECO:0007669"/>
    <property type="project" value="UniProtKB-KW"/>
</dbReference>
<dbReference type="Gene3D" id="2.170.150.20">
    <property type="entry name" value="Peptide methionine sulfoxide reductase"/>
    <property type="match status" value="1"/>
</dbReference>
<gene>
    <name evidence="9" type="primary">msrB</name>
    <name evidence="9" type="ORF">ISQ19_01560</name>
</gene>
<dbReference type="EMBL" id="JADHOK010000009">
    <property type="protein sequence ID" value="MBL6761365.1"/>
    <property type="molecule type" value="Genomic_DNA"/>
</dbReference>
<dbReference type="PANTHER" id="PTHR10173">
    <property type="entry name" value="METHIONINE SULFOXIDE REDUCTASE"/>
    <property type="match status" value="1"/>
</dbReference>
<evidence type="ECO:0000313" key="9">
    <source>
        <dbReference type="EMBL" id="MBL6761365.1"/>
    </source>
</evidence>
<evidence type="ECO:0000259" key="8">
    <source>
        <dbReference type="PROSITE" id="PS51790"/>
    </source>
</evidence>
<comment type="cofactor">
    <cofactor evidence="1">
        <name>Zn(2+)</name>
        <dbReference type="ChEBI" id="CHEBI:29105"/>
    </cofactor>
</comment>
<keyword evidence="4" id="KW-0479">Metal-binding</keyword>
<dbReference type="Pfam" id="PF01641">
    <property type="entry name" value="SelR"/>
    <property type="match status" value="1"/>
</dbReference>
<dbReference type="InterPro" id="IPR002579">
    <property type="entry name" value="Met_Sox_Rdtase_MsrB_dom"/>
</dbReference>
<evidence type="ECO:0000256" key="7">
    <source>
        <dbReference type="ARBA" id="ARBA00048488"/>
    </source>
</evidence>
<comment type="similarity">
    <text evidence="2">Belongs to the MsrB Met sulfoxide reductase family.</text>
</comment>
<dbReference type="Proteomes" id="UP000785783">
    <property type="component" value="Unassembled WGS sequence"/>
</dbReference>
<dbReference type="PROSITE" id="PS51790">
    <property type="entry name" value="MSRB"/>
    <property type="match status" value="1"/>
</dbReference>
<dbReference type="GO" id="GO:0005737">
    <property type="term" value="C:cytoplasm"/>
    <property type="evidence" value="ECO:0007669"/>
    <property type="project" value="TreeGrafter"/>
</dbReference>
<proteinExistence type="inferred from homology"/>
<evidence type="ECO:0000313" key="10">
    <source>
        <dbReference type="Proteomes" id="UP000785783"/>
    </source>
</evidence>
<dbReference type="FunFam" id="2.170.150.20:FF:000001">
    <property type="entry name" value="Peptide methionine sulfoxide reductase MsrB"/>
    <property type="match status" value="1"/>
</dbReference>
<evidence type="ECO:0000256" key="2">
    <source>
        <dbReference type="ARBA" id="ARBA00007174"/>
    </source>
</evidence>
<dbReference type="AlphaFoldDB" id="A0A937HGV7"/>
<dbReference type="EC" id="1.8.4.12" evidence="3"/>
<comment type="catalytic activity">
    <reaction evidence="7">
        <text>L-methionyl-[protein] + [thioredoxin]-disulfide + H2O = L-methionyl-(R)-S-oxide-[protein] + [thioredoxin]-dithiol</text>
        <dbReference type="Rhea" id="RHEA:24164"/>
        <dbReference type="Rhea" id="RHEA-COMP:10698"/>
        <dbReference type="Rhea" id="RHEA-COMP:10700"/>
        <dbReference type="Rhea" id="RHEA-COMP:12313"/>
        <dbReference type="Rhea" id="RHEA-COMP:12314"/>
        <dbReference type="ChEBI" id="CHEBI:15377"/>
        <dbReference type="ChEBI" id="CHEBI:16044"/>
        <dbReference type="ChEBI" id="CHEBI:29950"/>
        <dbReference type="ChEBI" id="CHEBI:45764"/>
        <dbReference type="ChEBI" id="CHEBI:50058"/>
        <dbReference type="EC" id="1.8.4.12"/>
    </reaction>
</comment>
<organism evidence="9 10">
    <name type="scientific">PS1 clade bacterium</name>
    <dbReference type="NCBI Taxonomy" id="2175152"/>
    <lineage>
        <taxon>Bacteria</taxon>
        <taxon>Pseudomonadati</taxon>
        <taxon>Pseudomonadota</taxon>
        <taxon>Alphaproteobacteria</taxon>
        <taxon>PS1 clade</taxon>
    </lineage>
</organism>
<evidence type="ECO:0000256" key="4">
    <source>
        <dbReference type="ARBA" id="ARBA00022723"/>
    </source>
</evidence>
<dbReference type="SUPFAM" id="SSF51316">
    <property type="entry name" value="Mss4-like"/>
    <property type="match status" value="1"/>
</dbReference>
<dbReference type="InterPro" id="IPR011057">
    <property type="entry name" value="Mss4-like_sf"/>
</dbReference>
<keyword evidence="5" id="KW-0862">Zinc</keyword>
<dbReference type="InterPro" id="IPR028427">
    <property type="entry name" value="Met_Sox_Rdtase_MsrB"/>
</dbReference>
<evidence type="ECO:0000256" key="5">
    <source>
        <dbReference type="ARBA" id="ARBA00022833"/>
    </source>
</evidence>
<dbReference type="GO" id="GO:0033743">
    <property type="term" value="F:peptide-methionine (R)-S-oxide reductase activity"/>
    <property type="evidence" value="ECO:0007669"/>
    <property type="project" value="UniProtKB-EC"/>
</dbReference>
<comment type="caution">
    <text evidence="9">The sequence shown here is derived from an EMBL/GenBank/DDBJ whole genome shotgun (WGS) entry which is preliminary data.</text>
</comment>
<accession>A0A937HGV7</accession>
<name>A0A937HGV7_9PROT</name>
<evidence type="ECO:0000256" key="3">
    <source>
        <dbReference type="ARBA" id="ARBA00012499"/>
    </source>
</evidence>